<evidence type="ECO:0000256" key="14">
    <source>
        <dbReference type="SAM" id="Phobius"/>
    </source>
</evidence>
<keyword evidence="5 12" id="KW-0851">Voltage-gated channel</keyword>
<evidence type="ECO:0000256" key="4">
    <source>
        <dbReference type="ARBA" id="ARBA00022737"/>
    </source>
</evidence>
<feature type="transmembrane region" description="Helical" evidence="14">
    <location>
        <begin position="232"/>
        <end position="257"/>
    </location>
</feature>
<comment type="caution">
    <text evidence="19">The sequence shown here is derived from an EMBL/GenBank/DDBJ whole genome shotgun (WGS) entry which is preliminary data.</text>
</comment>
<keyword evidence="24" id="KW-1185">Reference proteome</keyword>
<feature type="transmembrane region" description="Helical" evidence="14">
    <location>
        <begin position="1508"/>
        <end position="1533"/>
    </location>
</feature>
<dbReference type="InterPro" id="IPR031649">
    <property type="entry name" value="GPHH_dom"/>
</dbReference>
<evidence type="ECO:0000259" key="15">
    <source>
        <dbReference type="Pfam" id="PF00520"/>
    </source>
</evidence>
<evidence type="ECO:0000256" key="6">
    <source>
        <dbReference type="ARBA" id="ARBA00022989"/>
    </source>
</evidence>
<dbReference type="Pfam" id="PF00520">
    <property type="entry name" value="Ion_trans"/>
    <property type="match status" value="4"/>
</dbReference>
<comment type="subcellular location">
    <subcellularLocation>
        <location evidence="1 12">Membrane</location>
        <topology evidence="1 12">Multi-pass membrane protein</topology>
    </subcellularLocation>
</comment>
<keyword evidence="11" id="KW-0479">Metal-binding</keyword>
<sequence length="1714" mass="192957">MTLRNNVVPIEAMSTELKPQSQDSHSPQNHIQDHHEKDNVIKSRLGSSKLFERLFRRRNAISKKRQLGADFACFVFSRDHWIRRRLIRLVAHRYFDRFIVFTILLNSIILALSDFSVVDKNLNPASDGFAFRDGVVVPATSILNTIVNLSEIPFTSVFTAECLMKILAMGFIRNEGAYLRDSWNVLDFVVVISTLVAILPTVPNVSAIRTIRVLRPLRSLSMIPGMRVLISALLKALPALGNVLVLQVFLFFMFTILGNQLFGGNMTRRCRLTDFPVLLPVNDLNPHGVWPVTDEYLTAVLASPEKYRCIDGPVLETDPGNFVLETSPWFTARPCFWPVDQNDMQICARPTYSGNHQCISRETCGGNYDVYGNPRFLNKIVMEDALYQDALDYGLTTFDDIGHAVVTFFQVITSEGWTNIMYLCMDSTQPDIAAMFYIVFVIFDSIFVMNLTLAVIADEFSIDESAPSLTAAEKKMLQLNAADEQARFKPRIPWLYYVASHPLFSAFIMVVIFANTAVLSLDHYPMSDSMNADLEMINFTLSCVFLAEMVIKFVGLGPRLYARDRFNLFDAFVVLMGLLELALSPPSFMSENQPKKGSISSLRSFRLFRVFKLARDWRSLRELLKMIGRAIASIANFGVLLFIFIYIYALIGMQFFGNTMRFDPNGYPTPYNINEYWFGTVPRLNFDTFLWSVITVFKIITSDNWNENMYDIIRSNGMFAALYPISLIVFGNFIMMNLFLALLLDKFSSGDEEQAKVKEMATKKLARKMSSMKVAPLTLPTDPSHHSELDKTQPKDAVVYDPLQVLSPARGDSETNGEKSMTTDDTTNNAKEGPSVLATASGATGMKKPVELKEFILNHSGKSTRILKQVIDAKQRVESEMTPRGSEKGYGELTASQGFFHGLKGNSLFIFPGDCRLRQRAVNLIAHPFLDSIVLALVAASSITLAIDNPLLDPESKQAIGLKRLDMAFAIIFAFEMTVKIVALGLVLHKRAYLRNGWNVLDCVIVVTSLLMLAESSSSRHSLKSLRSLRTFRAFRPLRVISRRPGLKLVVNALIEAIPAVLNVLIICALFYLVFSIFAVTYLKGALNSCSGAVFDALSNDQVGFLVNPQPWSALSLDQQQWFTNTSCVGFPTDSLTSKYLCGCWGADWGPVVPQNFNNVGYAMISFFEMSTTENWGLLMVACIDATGIDMQPIRDYNMWWAGFFFVFMMFGSFFVVNLFVGVIIENFNKMTDALGGAFMLSSEQKKWIKAQKAAAQVGPQLILKPFPDPVRHKIFHFVRRKRFEWFIMICIIINTLLMAAQHYGQATLQTTVVGILNDLFAAIFTVEAALKIAAYGFAYFEDNWNCFDFFVVTGTLASIVAEAFTTARLRSLAMLVRVFRVTRIIRLVKASKGIRHILTTLYLALPGLSNITSILVLMLFIYTTMGVQMFAKVALGDNIDNHANFQTFWTGFLFMIRAVTGESWDYCMHDFAASPEGCVDDPPYDPTMCGFNNSATCVPLNGCGNPIAYLFFCSFTLLGTYVMLNVTVAVILESFSVSNEDEEPLFDPELLGEFQTKWAAVDPKAKGFIPVSKLYAIFTILDPPLVKSDALRDRSSFLHFVCGLHLPMYEGETIYFTDTLLAMTREMVKEAVDNEFNAIGSITPTVDDTPSRRRLHYQAHEYFAVRQIQRAVAAWLRFKRQIEKKYMEEYKSKIKKDTSRPKKHRGAVVLTTG</sequence>
<feature type="transmembrane region" description="Helical" evidence="14">
    <location>
        <begin position="494"/>
        <end position="516"/>
    </location>
</feature>
<feature type="region of interest" description="Disordered" evidence="13">
    <location>
        <begin position="15"/>
        <end position="38"/>
    </location>
</feature>
<evidence type="ECO:0000256" key="2">
    <source>
        <dbReference type="ARBA" id="ARBA00022448"/>
    </source>
</evidence>
<dbReference type="EMBL" id="QXFX01001702">
    <property type="protein sequence ID" value="KAE9086074.1"/>
    <property type="molecule type" value="Genomic_DNA"/>
</dbReference>
<evidence type="ECO:0000256" key="3">
    <source>
        <dbReference type="ARBA" id="ARBA00022692"/>
    </source>
</evidence>
<dbReference type="InterPro" id="IPR002077">
    <property type="entry name" value="VDCCAlpha1"/>
</dbReference>
<keyword evidence="12" id="KW-0109">Calcium transport</keyword>
<feature type="compositionally biased region" description="Polar residues" evidence="13">
    <location>
        <begin position="818"/>
        <end position="830"/>
    </location>
</feature>
<dbReference type="GO" id="GO:0005245">
    <property type="term" value="F:voltage-gated calcium channel activity"/>
    <property type="evidence" value="ECO:0007669"/>
    <property type="project" value="InterPro"/>
</dbReference>
<feature type="domain" description="Voltage-dependent L-type calcium channel IQ-associated" evidence="16">
    <location>
        <begin position="1554"/>
        <end position="1608"/>
    </location>
</feature>
<dbReference type="PANTHER" id="PTHR10037:SF62">
    <property type="entry name" value="SODIUM CHANNEL PROTEIN 60E"/>
    <property type="match status" value="1"/>
</dbReference>
<organism evidence="19 26">
    <name type="scientific">Phytophthora fragariae</name>
    <dbReference type="NCBI Taxonomy" id="53985"/>
    <lineage>
        <taxon>Eukaryota</taxon>
        <taxon>Sar</taxon>
        <taxon>Stramenopiles</taxon>
        <taxon>Oomycota</taxon>
        <taxon>Peronosporomycetes</taxon>
        <taxon>Peronosporales</taxon>
        <taxon>Peronosporaceae</taxon>
        <taxon>Phytophthora</taxon>
    </lineage>
</organism>
<dbReference type="Proteomes" id="UP000441208">
    <property type="component" value="Unassembled WGS sequence"/>
</dbReference>
<dbReference type="PANTHER" id="PTHR10037">
    <property type="entry name" value="VOLTAGE-GATED CATION CHANNEL CALCIUM AND SODIUM"/>
    <property type="match status" value="1"/>
</dbReference>
<feature type="transmembrane region" description="Helical" evidence="14">
    <location>
        <begin position="967"/>
        <end position="988"/>
    </location>
</feature>
<reference evidence="23 24" key="1">
    <citation type="submission" date="2018-08" db="EMBL/GenBank/DDBJ databases">
        <title>Genomic investigation of the strawberry pathogen Phytophthora fragariae indicates pathogenicity is determined by transcriptional variation in three key races.</title>
        <authorList>
            <person name="Adams T.M."/>
            <person name="Armitage A.D."/>
            <person name="Sobczyk M.K."/>
            <person name="Bates H.J."/>
            <person name="Dunwell J.M."/>
            <person name="Nellist C.F."/>
            <person name="Harrison R.J."/>
        </authorList>
    </citation>
    <scope>NUCLEOTIDE SEQUENCE [LARGE SCALE GENOMIC DNA]</scope>
    <source>
        <strain evidence="22 25">A4</strain>
        <strain evidence="21 27">BC-23</strain>
        <strain evidence="20 24">NOV-27</strain>
        <strain evidence="19 26">NOV-71</strain>
        <strain evidence="17 23">NOV-9</strain>
        <strain evidence="18 28">ONT-3</strain>
    </source>
</reference>
<evidence type="ECO:0000313" key="19">
    <source>
        <dbReference type="EMBL" id="KAE9086888.1"/>
    </source>
</evidence>
<keyword evidence="3 14" id="KW-0812">Transmembrane</keyword>
<evidence type="ECO:0000313" key="22">
    <source>
        <dbReference type="EMBL" id="KAE9290359.1"/>
    </source>
</evidence>
<dbReference type="SUPFAM" id="SSF81324">
    <property type="entry name" value="Voltage-gated potassium channels"/>
    <property type="match status" value="4"/>
</dbReference>
<proteinExistence type="inferred from homology"/>
<feature type="transmembrane region" description="Helical" evidence="14">
    <location>
        <begin position="434"/>
        <end position="457"/>
    </location>
</feature>
<dbReference type="InterPro" id="IPR005821">
    <property type="entry name" value="Ion_trans_dom"/>
</dbReference>
<evidence type="ECO:0000256" key="7">
    <source>
        <dbReference type="ARBA" id="ARBA00023065"/>
    </source>
</evidence>
<dbReference type="Gene3D" id="1.10.287.70">
    <property type="match status" value="4"/>
</dbReference>
<feature type="transmembrane region" description="Helical" evidence="14">
    <location>
        <begin position="188"/>
        <end position="211"/>
    </location>
</feature>
<feature type="binding site" evidence="11">
    <location>
        <position position="1174"/>
    </location>
    <ligand>
        <name>Ca(2+)</name>
        <dbReference type="ChEBI" id="CHEBI:29108"/>
    </ligand>
</feature>
<comment type="similarity">
    <text evidence="12">Belongs to the calcium channel alpha-1 subunit (TC 1.A.1.11) family.</text>
</comment>
<evidence type="ECO:0000259" key="16">
    <source>
        <dbReference type="Pfam" id="PF16905"/>
    </source>
</evidence>
<evidence type="ECO:0000313" key="27">
    <source>
        <dbReference type="Proteomes" id="UP000476176"/>
    </source>
</evidence>
<evidence type="ECO:0000313" key="21">
    <source>
        <dbReference type="EMBL" id="KAE9223424.1"/>
    </source>
</evidence>
<keyword evidence="4" id="KW-0677">Repeat</keyword>
<evidence type="ECO:0008006" key="29">
    <source>
        <dbReference type="Google" id="ProtNLM"/>
    </source>
</evidence>
<accession>A0A6A3R4V9</accession>
<dbReference type="GO" id="GO:0001518">
    <property type="term" value="C:voltage-gated sodium channel complex"/>
    <property type="evidence" value="ECO:0007669"/>
    <property type="project" value="TreeGrafter"/>
</dbReference>
<dbReference type="Gene3D" id="1.10.238.10">
    <property type="entry name" value="EF-hand"/>
    <property type="match status" value="1"/>
</dbReference>
<evidence type="ECO:0000256" key="5">
    <source>
        <dbReference type="ARBA" id="ARBA00022882"/>
    </source>
</evidence>
<evidence type="ECO:0000256" key="12">
    <source>
        <dbReference type="RuleBase" id="RU003808"/>
    </source>
</evidence>
<evidence type="ECO:0000256" key="10">
    <source>
        <dbReference type="ARBA" id="ARBA00023303"/>
    </source>
</evidence>
<feature type="transmembrane region" description="Helical" evidence="14">
    <location>
        <begin position="1057"/>
        <end position="1083"/>
    </location>
</feature>
<keyword evidence="11 12" id="KW-0106">Calcium</keyword>
<feature type="transmembrane region" description="Helical" evidence="14">
    <location>
        <begin position="94"/>
        <end position="113"/>
    </location>
</feature>
<feature type="transmembrane region" description="Helical" evidence="14">
    <location>
        <begin position="924"/>
        <end position="947"/>
    </location>
</feature>
<gene>
    <name evidence="22" type="ORF">PF001_g19641</name>
    <name evidence="21" type="ORF">PF004_g12523</name>
    <name evidence="20" type="ORF">PF005_g20555</name>
    <name evidence="19" type="ORF">PF007_g20590</name>
    <name evidence="17" type="ORF">PF009_g21549</name>
    <name evidence="18" type="ORF">PF010_g20227</name>
</gene>
<dbReference type="InterPro" id="IPR043203">
    <property type="entry name" value="VGCC_Ca_Na"/>
</dbReference>
<dbReference type="Proteomes" id="UP000476176">
    <property type="component" value="Unassembled WGS sequence"/>
</dbReference>
<dbReference type="GO" id="GO:0005248">
    <property type="term" value="F:voltage-gated sodium channel activity"/>
    <property type="evidence" value="ECO:0007669"/>
    <property type="project" value="TreeGrafter"/>
</dbReference>
<keyword evidence="2" id="KW-0813">Transport</keyword>
<feature type="domain" description="Ion transport" evidence="15">
    <location>
        <begin position="92"/>
        <end position="461"/>
    </location>
</feature>
<dbReference type="EMBL" id="QXGE01001614">
    <property type="protein sequence ID" value="KAE9290359.1"/>
    <property type="molecule type" value="Genomic_DNA"/>
</dbReference>
<evidence type="ECO:0000313" key="24">
    <source>
        <dbReference type="Proteomes" id="UP000433483"/>
    </source>
</evidence>
<evidence type="ECO:0000313" key="25">
    <source>
        <dbReference type="Proteomes" id="UP000437068"/>
    </source>
</evidence>
<evidence type="ECO:0000256" key="9">
    <source>
        <dbReference type="ARBA" id="ARBA00023180"/>
    </source>
</evidence>
<keyword evidence="9" id="KW-0325">Glycoprotein</keyword>
<feature type="domain" description="Ion transport" evidence="15">
    <location>
        <begin position="501"/>
        <end position="754"/>
    </location>
</feature>
<keyword evidence="10" id="KW-0407">Ion channel</keyword>
<dbReference type="FunFam" id="1.20.120.350:FF:000009">
    <property type="entry name" value="Voltage-dependent T-type calcium channel subunit alpha"/>
    <property type="match status" value="1"/>
</dbReference>
<evidence type="ECO:0000313" key="26">
    <source>
        <dbReference type="Proteomes" id="UP000441208"/>
    </source>
</evidence>
<feature type="compositionally biased region" description="Polar residues" evidence="13">
    <location>
        <begin position="17"/>
        <end position="30"/>
    </location>
</feature>
<evidence type="ECO:0000313" key="23">
    <source>
        <dbReference type="Proteomes" id="UP000429523"/>
    </source>
</evidence>
<feature type="transmembrane region" description="Helical" evidence="14">
    <location>
        <begin position="536"/>
        <end position="554"/>
    </location>
</feature>
<feature type="domain" description="Ion transport" evidence="15">
    <location>
        <begin position="927"/>
        <end position="1233"/>
    </location>
</feature>
<dbReference type="InterPro" id="IPR027359">
    <property type="entry name" value="Volt_channel_dom_sf"/>
</dbReference>
<feature type="transmembrane region" description="Helical" evidence="14">
    <location>
        <begin position="1200"/>
        <end position="1225"/>
    </location>
</feature>
<protein>
    <recommendedName>
        <fullName evidence="29">Sodium channel protein type 5 subunit alpha</fullName>
    </recommendedName>
</protein>
<feature type="domain" description="Ion transport" evidence="15">
    <location>
        <begin position="1282"/>
        <end position="1543"/>
    </location>
</feature>
<dbReference type="Pfam" id="PF16905">
    <property type="entry name" value="GPHH"/>
    <property type="match status" value="1"/>
</dbReference>
<feature type="transmembrane region" description="Helical" evidence="14">
    <location>
        <begin position="1350"/>
        <end position="1377"/>
    </location>
</feature>
<evidence type="ECO:0000313" key="18">
    <source>
        <dbReference type="EMBL" id="KAE9086074.1"/>
    </source>
</evidence>
<keyword evidence="8 14" id="KW-0472">Membrane</keyword>
<dbReference type="EMBL" id="QXGC01000718">
    <property type="protein sequence ID" value="KAE9223424.1"/>
    <property type="molecule type" value="Genomic_DNA"/>
</dbReference>
<keyword evidence="6 14" id="KW-1133">Transmembrane helix</keyword>
<dbReference type="PRINTS" id="PR00167">
    <property type="entry name" value="CACHANNEL"/>
</dbReference>
<evidence type="ECO:0000313" key="17">
    <source>
        <dbReference type="EMBL" id="KAE8928306.1"/>
    </source>
</evidence>
<evidence type="ECO:0000313" key="20">
    <source>
        <dbReference type="EMBL" id="KAE9187178.1"/>
    </source>
</evidence>
<feature type="transmembrane region" description="Helical" evidence="14">
    <location>
        <begin position="1286"/>
        <end position="1304"/>
    </location>
</feature>
<feature type="region of interest" description="Disordered" evidence="13">
    <location>
        <begin position="807"/>
        <end position="835"/>
    </location>
</feature>
<dbReference type="Proteomes" id="UP000429523">
    <property type="component" value="Unassembled WGS sequence"/>
</dbReference>
<dbReference type="EMBL" id="QXGF01001704">
    <property type="protein sequence ID" value="KAE8928306.1"/>
    <property type="molecule type" value="Genomic_DNA"/>
</dbReference>
<feature type="transmembrane region" description="Helical" evidence="14">
    <location>
        <begin position="626"/>
        <end position="651"/>
    </location>
</feature>
<feature type="transmembrane region" description="Helical" evidence="14">
    <location>
        <begin position="1316"/>
        <end position="1338"/>
    </location>
</feature>
<dbReference type="Proteomes" id="UP000488956">
    <property type="component" value="Unassembled WGS sequence"/>
</dbReference>
<evidence type="ECO:0000256" key="8">
    <source>
        <dbReference type="ARBA" id="ARBA00023136"/>
    </source>
</evidence>
<name>A0A6A3R4V9_9STRA</name>
<dbReference type="Proteomes" id="UP000433483">
    <property type="component" value="Unassembled WGS sequence"/>
</dbReference>
<dbReference type="GO" id="GO:0005891">
    <property type="term" value="C:voltage-gated calcium channel complex"/>
    <property type="evidence" value="ECO:0007669"/>
    <property type="project" value="InterPro"/>
</dbReference>
<dbReference type="GO" id="GO:0046872">
    <property type="term" value="F:metal ion binding"/>
    <property type="evidence" value="ECO:0007669"/>
    <property type="project" value="UniProtKB-KW"/>
</dbReference>
<evidence type="ECO:0000256" key="13">
    <source>
        <dbReference type="SAM" id="MobiDB-lite"/>
    </source>
</evidence>
<feature type="transmembrane region" description="Helical" evidence="14">
    <location>
        <begin position="721"/>
        <end position="744"/>
    </location>
</feature>
<evidence type="ECO:0000256" key="1">
    <source>
        <dbReference type="ARBA" id="ARBA00004141"/>
    </source>
</evidence>
<dbReference type="Proteomes" id="UP000437068">
    <property type="component" value="Unassembled WGS sequence"/>
</dbReference>
<dbReference type="OrthoDB" id="431720at2759"/>
<keyword evidence="12" id="KW-0107">Calcium channel</keyword>
<keyword evidence="7" id="KW-0406">Ion transport</keyword>
<evidence type="ECO:0000256" key="11">
    <source>
        <dbReference type="PIRSR" id="PIRSR602077-1"/>
    </source>
</evidence>
<dbReference type="EMBL" id="QXGB01001675">
    <property type="protein sequence ID" value="KAE9187178.1"/>
    <property type="molecule type" value="Genomic_DNA"/>
</dbReference>
<evidence type="ECO:0000313" key="28">
    <source>
        <dbReference type="Proteomes" id="UP000488956"/>
    </source>
</evidence>
<feature type="transmembrane region" description="Helical" evidence="14">
    <location>
        <begin position="1398"/>
        <end position="1423"/>
    </location>
</feature>
<dbReference type="EMBL" id="QXFZ01001662">
    <property type="protein sequence ID" value="KAE9086888.1"/>
    <property type="molecule type" value="Genomic_DNA"/>
</dbReference>
<dbReference type="Gene3D" id="1.20.120.350">
    <property type="entry name" value="Voltage-gated potassium channels. Chain C"/>
    <property type="match status" value="4"/>
</dbReference>